<protein>
    <submittedName>
        <fullName evidence="3">LytR cell envelope-related transcriptional attenuator</fullName>
    </submittedName>
</protein>
<name>A0A0F6TBH2_9CORY</name>
<feature type="region of interest" description="Disordered" evidence="1">
    <location>
        <begin position="23"/>
        <end position="94"/>
    </location>
</feature>
<dbReference type="HOGENOM" id="CLU_073279_0_1_11"/>
<feature type="compositionally biased region" description="Acidic residues" evidence="1">
    <location>
        <begin position="67"/>
        <end position="78"/>
    </location>
</feature>
<gene>
    <name evidence="3" type="ORF">UL81_10225</name>
</gene>
<dbReference type="AlphaFoldDB" id="A0A0F6TBH2"/>
<evidence type="ECO:0000313" key="4">
    <source>
        <dbReference type="Proteomes" id="UP000033566"/>
    </source>
</evidence>
<dbReference type="OrthoDB" id="4427599at2"/>
<dbReference type="EMBL" id="CP011311">
    <property type="protein sequence ID" value="AKE39979.1"/>
    <property type="molecule type" value="Genomic_DNA"/>
</dbReference>
<evidence type="ECO:0000313" key="3">
    <source>
        <dbReference type="EMBL" id="AKE39979.1"/>
    </source>
</evidence>
<accession>A0A0F6TBH2</accession>
<dbReference type="InterPro" id="IPR027381">
    <property type="entry name" value="LytR/CpsA/Psr_C"/>
</dbReference>
<feature type="compositionally biased region" description="Low complexity" evidence="1">
    <location>
        <begin position="29"/>
        <end position="41"/>
    </location>
</feature>
<dbReference type="Proteomes" id="UP000033566">
    <property type="component" value="Chromosome"/>
</dbReference>
<dbReference type="KEGG" id="ccj:UL81_10225"/>
<dbReference type="PATRIC" id="fig|161896.4.peg.1992"/>
<keyword evidence="4" id="KW-1185">Reference proteome</keyword>
<proteinExistence type="predicted"/>
<sequence>MVLIAVGVMLGLWGLYALTSDGGEDADTAADTAQTAPAEGGAPEGEAGGEPPAQDGAEDEANREGSADEAEREGDEADREQVAPAPAEEIRVNVLNNSTVPDYAKNEAEVLDRDGYATAHVGNLPDEMYPETTVYFAEGNPEAERVARELADRYQGVAKVQRDDLPEETRDGQVTVILVQAP</sequence>
<evidence type="ECO:0000259" key="2">
    <source>
        <dbReference type="Pfam" id="PF13399"/>
    </source>
</evidence>
<dbReference type="Gene3D" id="3.30.70.2390">
    <property type="match status" value="1"/>
</dbReference>
<evidence type="ECO:0000256" key="1">
    <source>
        <dbReference type="SAM" id="MobiDB-lite"/>
    </source>
</evidence>
<dbReference type="Pfam" id="PF13399">
    <property type="entry name" value="LytR_C"/>
    <property type="match status" value="1"/>
</dbReference>
<reference evidence="3 4" key="1">
    <citation type="journal article" date="2015" name="Genome Announc.">
        <title>Complete Genome Sequence of Corynebacterium camporealensis DSM 44610, Isolated from the Milk of a Manchega Sheep with Subclinical Mastitis.</title>
        <authorList>
            <person name="Ruckert C."/>
            <person name="Albersmeier A."/>
            <person name="Winkler A."/>
            <person name="Tauch A."/>
        </authorList>
    </citation>
    <scope>NUCLEOTIDE SEQUENCE [LARGE SCALE GENOMIC DNA]</scope>
    <source>
        <strain evidence="3 4">DSM 44610</strain>
    </source>
</reference>
<organism evidence="3 4">
    <name type="scientific">Corynebacterium camporealensis</name>
    <dbReference type="NCBI Taxonomy" id="161896"/>
    <lineage>
        <taxon>Bacteria</taxon>
        <taxon>Bacillati</taxon>
        <taxon>Actinomycetota</taxon>
        <taxon>Actinomycetes</taxon>
        <taxon>Mycobacteriales</taxon>
        <taxon>Corynebacteriaceae</taxon>
        <taxon>Corynebacterium</taxon>
    </lineage>
</organism>
<feature type="domain" description="LytR/CpsA/Psr regulator C-terminal" evidence="2">
    <location>
        <begin position="89"/>
        <end position="178"/>
    </location>
</feature>